<dbReference type="InterPro" id="IPR052358">
    <property type="entry name" value="Aro_Compnd_Degr_Hydrolases"/>
</dbReference>
<protein>
    <submittedName>
        <fullName evidence="1">Uncharacterized protein</fullName>
    </submittedName>
</protein>
<accession>A0A1W6ZXY2</accession>
<dbReference type="STRING" id="1235591.CAK95_26520"/>
<gene>
    <name evidence="1" type="ORF">CAK95_26520</name>
</gene>
<keyword evidence="2" id="KW-1185">Reference proteome</keyword>
<dbReference type="InterPro" id="IPR032466">
    <property type="entry name" value="Metal_Hydrolase"/>
</dbReference>
<evidence type="ECO:0000313" key="1">
    <source>
        <dbReference type="EMBL" id="ARQ02257.1"/>
    </source>
</evidence>
<dbReference type="SUPFAM" id="SSF51556">
    <property type="entry name" value="Metallo-dependent hydrolases"/>
    <property type="match status" value="1"/>
</dbReference>
<dbReference type="PANTHER" id="PTHR35563">
    <property type="entry name" value="BARREL METAL-DEPENDENT HYDROLASE, PUTATIVE (AFU_ORTHOLOGUE AFUA_1G16240)-RELATED"/>
    <property type="match status" value="1"/>
</dbReference>
<evidence type="ECO:0000313" key="2">
    <source>
        <dbReference type="Proteomes" id="UP000194137"/>
    </source>
</evidence>
<dbReference type="GO" id="GO:0016787">
    <property type="term" value="F:hydrolase activity"/>
    <property type="evidence" value="ECO:0007669"/>
    <property type="project" value="InterPro"/>
</dbReference>
<reference evidence="1 2" key="1">
    <citation type="submission" date="2017-05" db="EMBL/GenBank/DDBJ databases">
        <title>Full genome sequence of Pseudorhodoplanes sinuspersici.</title>
        <authorList>
            <person name="Dastgheib S.M.M."/>
            <person name="Shavandi M."/>
            <person name="Tirandaz H."/>
        </authorList>
    </citation>
    <scope>NUCLEOTIDE SEQUENCE [LARGE SCALE GENOMIC DNA]</scope>
    <source>
        <strain evidence="1 2">RIPI110</strain>
    </source>
</reference>
<dbReference type="Proteomes" id="UP000194137">
    <property type="component" value="Chromosome"/>
</dbReference>
<organism evidence="1 2">
    <name type="scientific">Pseudorhodoplanes sinuspersici</name>
    <dbReference type="NCBI Taxonomy" id="1235591"/>
    <lineage>
        <taxon>Bacteria</taxon>
        <taxon>Pseudomonadati</taxon>
        <taxon>Pseudomonadota</taxon>
        <taxon>Alphaproteobacteria</taxon>
        <taxon>Hyphomicrobiales</taxon>
        <taxon>Pseudorhodoplanes</taxon>
    </lineage>
</organism>
<dbReference type="Pfam" id="PF04909">
    <property type="entry name" value="Amidohydro_2"/>
    <property type="match status" value="1"/>
</dbReference>
<dbReference type="InterPro" id="IPR006680">
    <property type="entry name" value="Amidohydro-rel"/>
</dbReference>
<sequence length="268" mass="28895">MSDMSTCAIDTHAHVFSAGRPMAAGRRYSPDYDAPLSAFLDVLDRHGIARGVLVQPSFYGTDNSYMLECLAAEPVRLRGVAVLAPETTDKDLEALDRAGVVGVRFNLIGTGPALLKDAAQRQLLRRVQALGWHVEVQAEGADWPCALRALEDYDGPIVADHFGRPDPEKGTACAGFQAILSEGSDGRLYVKLSAPYRCGGADVQRYADALMQRLGPNRLLWGSDWPWTQFEAGRDYGALAATAASGTPPFSQLLAPAAARLFRFAEIG</sequence>
<dbReference type="Gene3D" id="3.20.20.140">
    <property type="entry name" value="Metal-dependent hydrolases"/>
    <property type="match status" value="1"/>
</dbReference>
<dbReference type="EMBL" id="CP021112">
    <property type="protein sequence ID" value="ARQ02257.1"/>
    <property type="molecule type" value="Genomic_DNA"/>
</dbReference>
<proteinExistence type="predicted"/>
<dbReference type="KEGG" id="psin:CAK95_26520"/>
<name>A0A1W6ZXY2_9HYPH</name>
<dbReference type="PANTHER" id="PTHR35563:SF2">
    <property type="entry name" value="BARREL METAL-DEPENDENT HYDROLASE, PUTATIVE (AFU_ORTHOLOGUE AFUA_1G16240)-RELATED"/>
    <property type="match status" value="1"/>
</dbReference>
<dbReference type="AlphaFoldDB" id="A0A1W6ZXY2"/>